<evidence type="ECO:0000313" key="1">
    <source>
        <dbReference type="EMBL" id="CAB9526689.1"/>
    </source>
</evidence>
<keyword evidence="2" id="KW-1185">Reference proteome</keyword>
<dbReference type="GO" id="GO:0016301">
    <property type="term" value="F:kinase activity"/>
    <property type="evidence" value="ECO:0007669"/>
    <property type="project" value="UniProtKB-KW"/>
</dbReference>
<protein>
    <submittedName>
        <fullName evidence="1">Cyclin-Dependent Kinase</fullName>
    </submittedName>
</protein>
<gene>
    <name evidence="1" type="ORF">SEMRO_1870_G302710.1</name>
</gene>
<evidence type="ECO:0000313" key="2">
    <source>
        <dbReference type="Proteomes" id="UP001153069"/>
    </source>
</evidence>
<organism evidence="1 2">
    <name type="scientific">Seminavis robusta</name>
    <dbReference type="NCBI Taxonomy" id="568900"/>
    <lineage>
        <taxon>Eukaryota</taxon>
        <taxon>Sar</taxon>
        <taxon>Stramenopiles</taxon>
        <taxon>Ochrophyta</taxon>
        <taxon>Bacillariophyta</taxon>
        <taxon>Bacillariophyceae</taxon>
        <taxon>Bacillariophycidae</taxon>
        <taxon>Naviculales</taxon>
        <taxon>Naviculaceae</taxon>
        <taxon>Seminavis</taxon>
    </lineage>
</organism>
<proteinExistence type="predicted"/>
<keyword evidence="1" id="KW-0418">Kinase</keyword>
<accession>A0A9N8EVC1</accession>
<dbReference type="Proteomes" id="UP001153069">
    <property type="component" value="Unassembled WGS sequence"/>
</dbReference>
<reference evidence="1" key="1">
    <citation type="submission" date="2020-06" db="EMBL/GenBank/DDBJ databases">
        <authorList>
            <consortium name="Plant Systems Biology data submission"/>
        </authorList>
    </citation>
    <scope>NUCLEOTIDE SEQUENCE</scope>
    <source>
        <strain evidence="1">D6</strain>
    </source>
</reference>
<keyword evidence="1" id="KW-0808">Transferase</keyword>
<name>A0A9N8EVC1_9STRA</name>
<dbReference type="EMBL" id="CAICTM010001868">
    <property type="protein sequence ID" value="CAB9526689.1"/>
    <property type="molecule type" value="Genomic_DNA"/>
</dbReference>
<sequence>MDALAPTRSSNSASKAFKSKCAVIPNTTLQLLNSVWYYHDAAFDEHGAQHLNQRTFDLLTKKENEGNNATIATFNENDLQSCGYTAIGDGRHYHDLNLIRIRLLEIVIKELFPHIASWELEEKGRLLTVKR</sequence>
<comment type="caution">
    <text evidence="1">The sequence shown here is derived from an EMBL/GenBank/DDBJ whole genome shotgun (WGS) entry which is preliminary data.</text>
</comment>
<dbReference type="AlphaFoldDB" id="A0A9N8EVC1"/>